<dbReference type="EMBL" id="QGKY02000164">
    <property type="protein sequence ID" value="KAF2594099.1"/>
    <property type="molecule type" value="Genomic_DNA"/>
</dbReference>
<evidence type="ECO:0000256" key="2">
    <source>
        <dbReference type="ARBA" id="ARBA00023002"/>
    </source>
</evidence>
<proteinExistence type="inferred from homology"/>
<reference evidence="5" key="1">
    <citation type="submission" date="2019-12" db="EMBL/GenBank/DDBJ databases">
        <title>Genome sequencing and annotation of Brassica cretica.</title>
        <authorList>
            <person name="Studholme D.J."/>
            <person name="Sarris P.F."/>
        </authorList>
    </citation>
    <scope>NUCLEOTIDE SEQUENCE</scope>
    <source>
        <strain evidence="5">PFS-102/07</strain>
        <tissue evidence="5">Leaf</tissue>
    </source>
</reference>
<dbReference type="InterPro" id="IPR016161">
    <property type="entry name" value="Ald_DH/histidinol_DH"/>
</dbReference>
<dbReference type="InterPro" id="IPR016162">
    <property type="entry name" value="Ald_DH_N"/>
</dbReference>
<dbReference type="InterPro" id="IPR012394">
    <property type="entry name" value="Aldehyde_DH_NAD(P)"/>
</dbReference>
<organism evidence="5">
    <name type="scientific">Brassica cretica</name>
    <name type="common">Mustard</name>
    <dbReference type="NCBI Taxonomy" id="69181"/>
    <lineage>
        <taxon>Eukaryota</taxon>
        <taxon>Viridiplantae</taxon>
        <taxon>Streptophyta</taxon>
        <taxon>Embryophyta</taxon>
        <taxon>Tracheophyta</taxon>
        <taxon>Spermatophyta</taxon>
        <taxon>Magnoliopsida</taxon>
        <taxon>eudicotyledons</taxon>
        <taxon>Gunneridae</taxon>
        <taxon>Pentapetalae</taxon>
        <taxon>rosids</taxon>
        <taxon>malvids</taxon>
        <taxon>Brassicales</taxon>
        <taxon>Brassicaceae</taxon>
        <taxon>Brassiceae</taxon>
        <taxon>Brassica</taxon>
    </lineage>
</organism>
<dbReference type="InterPro" id="IPR015590">
    <property type="entry name" value="Aldehyde_DH_dom"/>
</dbReference>
<name>A0A8S9KIN4_BRACR</name>
<evidence type="ECO:0000256" key="1">
    <source>
        <dbReference type="ARBA" id="ARBA00009986"/>
    </source>
</evidence>
<comment type="caution">
    <text evidence="5">The sequence shown here is derived from an EMBL/GenBank/DDBJ whole genome shotgun (WGS) entry which is preliminary data.</text>
</comment>
<dbReference type="SUPFAM" id="SSF53720">
    <property type="entry name" value="ALDH-like"/>
    <property type="match status" value="1"/>
</dbReference>
<comment type="similarity">
    <text evidence="1">Belongs to the aldehyde dehydrogenase family.</text>
</comment>
<dbReference type="PANTHER" id="PTHR43570:SF16">
    <property type="entry name" value="ALDEHYDE DEHYDROGENASE TYPE III, ISOFORM Q"/>
    <property type="match status" value="1"/>
</dbReference>
<feature type="compositionally biased region" description="Acidic residues" evidence="3">
    <location>
        <begin position="98"/>
        <end position="110"/>
    </location>
</feature>
<feature type="region of interest" description="Disordered" evidence="3">
    <location>
        <begin position="1"/>
        <end position="23"/>
    </location>
</feature>
<gene>
    <name evidence="5" type="ORF">F2Q70_00042299</name>
</gene>
<feature type="compositionally biased region" description="Gly residues" evidence="3">
    <location>
        <begin position="1"/>
        <end position="11"/>
    </location>
</feature>
<feature type="compositionally biased region" description="Acidic residues" evidence="3">
    <location>
        <begin position="50"/>
        <end position="59"/>
    </location>
</feature>
<dbReference type="PANTHER" id="PTHR43570">
    <property type="entry name" value="ALDEHYDE DEHYDROGENASE"/>
    <property type="match status" value="1"/>
</dbReference>
<dbReference type="AlphaFoldDB" id="A0A8S9KIN4"/>
<dbReference type="Pfam" id="PF00171">
    <property type="entry name" value="Aldedh"/>
    <property type="match status" value="1"/>
</dbReference>
<protein>
    <recommendedName>
        <fullName evidence="4">Aldehyde dehydrogenase domain-containing protein</fullName>
    </recommendedName>
</protein>
<dbReference type="GO" id="GO:0006081">
    <property type="term" value="P:aldehyde metabolic process"/>
    <property type="evidence" value="ECO:0007669"/>
    <property type="project" value="InterPro"/>
</dbReference>
<dbReference type="GO" id="GO:0004029">
    <property type="term" value="F:aldehyde dehydrogenase (NAD+) activity"/>
    <property type="evidence" value="ECO:0007669"/>
    <property type="project" value="TreeGrafter"/>
</dbReference>
<accession>A0A8S9KIN4</accession>
<evidence type="ECO:0000259" key="4">
    <source>
        <dbReference type="Pfam" id="PF00171"/>
    </source>
</evidence>
<dbReference type="Gene3D" id="3.40.605.10">
    <property type="entry name" value="Aldehyde Dehydrogenase, Chain A, domain 1"/>
    <property type="match status" value="1"/>
</dbReference>
<evidence type="ECO:0000256" key="3">
    <source>
        <dbReference type="SAM" id="MobiDB-lite"/>
    </source>
</evidence>
<dbReference type="GO" id="GO:0005737">
    <property type="term" value="C:cytoplasm"/>
    <property type="evidence" value="ECO:0007669"/>
    <property type="project" value="TreeGrafter"/>
</dbReference>
<feature type="region of interest" description="Disordered" evidence="3">
    <location>
        <begin position="41"/>
        <end position="110"/>
    </location>
</feature>
<feature type="domain" description="Aldehyde dehydrogenase" evidence="4">
    <location>
        <begin position="154"/>
        <end position="221"/>
    </location>
</feature>
<keyword evidence="2" id="KW-0560">Oxidoreductase</keyword>
<sequence>MAKTRGGGRVGGSRRNRRNQGLEVEDITLQFASATTLKVKKTTAKKVEDVTPEDDEVEDVTQRHDEVEDVTPEDGCVVEGDKSNDNEAVQAEKAMSEDDKEDTEVDDDEEACLTGHEQKEDEEEAHNMVEDGLSILYAFKRHLKTSCFLQVLSIDPVIGAISAGNGVLLKPLELAPASSSLLAKLLEQYLDPCAVRVVAGAVTETTLLLEQKWDKIFYAGSY</sequence>
<evidence type="ECO:0000313" key="5">
    <source>
        <dbReference type="EMBL" id="KAF2594099.1"/>
    </source>
</evidence>